<feature type="transmembrane region" description="Helical" evidence="6">
    <location>
        <begin position="65"/>
        <end position="82"/>
    </location>
</feature>
<evidence type="ECO:0000259" key="8">
    <source>
        <dbReference type="Pfam" id="PF13567"/>
    </source>
</evidence>
<gene>
    <name evidence="9" type="ordered locus">PCC7424_1593</name>
</gene>
<evidence type="ECO:0000313" key="10">
    <source>
        <dbReference type="Proteomes" id="UP000002384"/>
    </source>
</evidence>
<feature type="transmembrane region" description="Helical" evidence="6">
    <location>
        <begin position="451"/>
        <end position="471"/>
    </location>
</feature>
<keyword evidence="3 6" id="KW-0812">Transmembrane</keyword>
<feature type="transmembrane region" description="Helical" evidence="6">
    <location>
        <begin position="334"/>
        <end position="351"/>
    </location>
</feature>
<feature type="transmembrane region" description="Helical" evidence="6">
    <location>
        <begin position="507"/>
        <end position="525"/>
    </location>
</feature>
<feature type="transmembrane region" description="Helical" evidence="6">
    <location>
        <begin position="32"/>
        <end position="53"/>
    </location>
</feature>
<dbReference type="EMBL" id="CP001291">
    <property type="protein sequence ID" value="ACK70032.1"/>
    <property type="molecule type" value="Genomic_DNA"/>
</dbReference>
<evidence type="ECO:0000256" key="2">
    <source>
        <dbReference type="ARBA" id="ARBA00022475"/>
    </source>
</evidence>
<reference evidence="10" key="1">
    <citation type="journal article" date="2011" name="MBio">
        <title>Novel metabolic attributes of the genus Cyanothece, comprising a group of unicellular nitrogen-fixing Cyanobacteria.</title>
        <authorList>
            <person name="Bandyopadhyay A."/>
            <person name="Elvitigala T."/>
            <person name="Welsh E."/>
            <person name="Stockel J."/>
            <person name="Liberton M."/>
            <person name="Min H."/>
            <person name="Sherman L.A."/>
            <person name="Pakrasi H.B."/>
        </authorList>
    </citation>
    <scope>NUCLEOTIDE SEQUENCE [LARGE SCALE GENOMIC DNA]</scope>
    <source>
        <strain evidence="10">PCC 7424</strain>
    </source>
</reference>
<comment type="subcellular location">
    <subcellularLocation>
        <location evidence="1">Cell membrane</location>
        <topology evidence="1">Multi-pass membrane protein</topology>
    </subcellularLocation>
</comment>
<dbReference type="InterPro" id="IPR052159">
    <property type="entry name" value="Competence_DNA_uptake"/>
</dbReference>
<dbReference type="Pfam" id="PF03772">
    <property type="entry name" value="Competence"/>
    <property type="match status" value="1"/>
</dbReference>
<sequence>MNRDRLTIICLSYCVGLLFTGILDFSHLNPTGLQWGIVTVAISGVSLGLGIIVPKVWRTAPKGKFWLITALVAFLAVVYFQWRVPSPKPHDISTILKNSPTQTVLIEGKVLGESRLNSSGRLSLTFQVNTVEILTKTQPNSPEKVTGKLYITLPQIPNKKYYFGQPLTVKGVLYKPISPSTPGAFNFKTYLARQGIFAGLKGEKVIAEGQPPWGFWRIRKRIITSVGRWLNSPVDSLISSISIGRKGVDLPEEINSLFIRAGLAHILAASGFQVALLLGVIIRVTRRLSSQHSLIIGVGVLIFYVGLTGIQPSVIRAVLMGFGGLIGLVLNRQVNGLGSLLLTATLLLLFYPMWIWDLGFQLSFLSTFGLIVTAPWLEKKLDWLPPLITFIITIPIAASIWTLPLLMHTFSTVATYSIPCNIITAPLVMLISLGGMISAGVALLFPLGGSAIAWVLDYPTQMLIAIASFVVHLPGSSYAVGKLPVGMMGLIYGVLLAIWLNQWCQKHWQGISLFLVTVVVVPIILTRLSLIQITVLDTKPNLSLVVQDRGKVLVIDGGNENYQKYSLLPFLTYQGVNQVDYDIAFDHQTSTLETYLPVKHFLNSQQLSSSPRISLNEVKIEYLKVTPPILQITIGDQRWVWLTQASKPPETQLIESGNVVLWTGKGLDFQWIEMINPQVAIAVSSGVEAKTRRVLQKQGIKFYWTGRDGAIQWTPKGQFQKTMVRDDQQMIIAQ</sequence>
<dbReference type="GO" id="GO:0005886">
    <property type="term" value="C:plasma membrane"/>
    <property type="evidence" value="ECO:0007669"/>
    <property type="project" value="UniProtKB-SubCell"/>
</dbReference>
<dbReference type="AlphaFoldDB" id="B7K9R4"/>
<feature type="transmembrane region" description="Helical" evidence="6">
    <location>
        <begin position="358"/>
        <end position="377"/>
    </location>
</feature>
<dbReference type="eggNOG" id="COG2333">
    <property type="taxonomic scope" value="Bacteria"/>
</dbReference>
<dbReference type="KEGG" id="cyc:PCC7424_1593"/>
<feature type="transmembrane region" description="Helical" evidence="6">
    <location>
        <begin position="483"/>
        <end position="501"/>
    </location>
</feature>
<feature type="transmembrane region" description="Helical" evidence="6">
    <location>
        <begin position="383"/>
        <end position="406"/>
    </location>
</feature>
<feature type="domain" description="DUF4131" evidence="8">
    <location>
        <begin position="32"/>
        <end position="205"/>
    </location>
</feature>
<evidence type="ECO:0000259" key="7">
    <source>
        <dbReference type="Pfam" id="PF03772"/>
    </source>
</evidence>
<protein>
    <submittedName>
        <fullName evidence="9">ComEC/Rec2-related protein</fullName>
    </submittedName>
</protein>
<evidence type="ECO:0000256" key="1">
    <source>
        <dbReference type="ARBA" id="ARBA00004651"/>
    </source>
</evidence>
<dbReference type="HOGENOM" id="CLU_010363_8_0_3"/>
<dbReference type="PANTHER" id="PTHR30619">
    <property type="entry name" value="DNA INTERNALIZATION/COMPETENCE PROTEIN COMEC/REC2"/>
    <property type="match status" value="1"/>
</dbReference>
<keyword evidence="2" id="KW-1003">Cell membrane</keyword>
<keyword evidence="5 6" id="KW-0472">Membrane</keyword>
<evidence type="ECO:0000313" key="9">
    <source>
        <dbReference type="EMBL" id="ACK70032.1"/>
    </source>
</evidence>
<feature type="transmembrane region" description="Helical" evidence="6">
    <location>
        <begin position="418"/>
        <end position="445"/>
    </location>
</feature>
<name>B7K9R4_GLOC7</name>
<feature type="transmembrane region" description="Helical" evidence="6">
    <location>
        <begin position="294"/>
        <end position="314"/>
    </location>
</feature>
<dbReference type="NCBIfam" id="TIGR00360">
    <property type="entry name" value="ComEC_N-term"/>
    <property type="match status" value="1"/>
</dbReference>
<dbReference type="InterPro" id="IPR004477">
    <property type="entry name" value="ComEC_N"/>
</dbReference>
<feature type="transmembrane region" description="Helical" evidence="6">
    <location>
        <begin position="7"/>
        <end position="26"/>
    </location>
</feature>
<dbReference type="RefSeq" id="WP_012598976.1">
    <property type="nucleotide sequence ID" value="NC_011729.1"/>
</dbReference>
<dbReference type="eggNOG" id="COG0658">
    <property type="taxonomic scope" value="Bacteria"/>
</dbReference>
<feature type="transmembrane region" description="Helical" evidence="6">
    <location>
        <begin position="257"/>
        <end position="282"/>
    </location>
</feature>
<dbReference type="Pfam" id="PF13567">
    <property type="entry name" value="DUF4131"/>
    <property type="match status" value="1"/>
</dbReference>
<evidence type="ECO:0000256" key="5">
    <source>
        <dbReference type="ARBA" id="ARBA00023136"/>
    </source>
</evidence>
<keyword evidence="4 6" id="KW-1133">Transmembrane helix</keyword>
<feature type="domain" description="ComEC/Rec2-related protein" evidence="7">
    <location>
        <begin position="249"/>
        <end position="500"/>
    </location>
</feature>
<dbReference type="STRING" id="65393.PCC7424_1593"/>
<dbReference type="Proteomes" id="UP000002384">
    <property type="component" value="Chromosome"/>
</dbReference>
<dbReference type="OrthoDB" id="9761531at2"/>
<dbReference type="PANTHER" id="PTHR30619:SF1">
    <property type="entry name" value="RECOMBINATION PROTEIN 2"/>
    <property type="match status" value="1"/>
</dbReference>
<evidence type="ECO:0000256" key="4">
    <source>
        <dbReference type="ARBA" id="ARBA00022989"/>
    </source>
</evidence>
<dbReference type="InterPro" id="IPR025405">
    <property type="entry name" value="DUF4131"/>
</dbReference>
<keyword evidence="10" id="KW-1185">Reference proteome</keyword>
<evidence type="ECO:0000256" key="6">
    <source>
        <dbReference type="SAM" id="Phobius"/>
    </source>
</evidence>
<organism evidence="9 10">
    <name type="scientific">Gloeothece citriformis (strain PCC 7424)</name>
    <name type="common">Cyanothece sp. (strain PCC 7424)</name>
    <dbReference type="NCBI Taxonomy" id="65393"/>
    <lineage>
        <taxon>Bacteria</taxon>
        <taxon>Bacillati</taxon>
        <taxon>Cyanobacteriota</taxon>
        <taxon>Cyanophyceae</taxon>
        <taxon>Oscillatoriophycideae</taxon>
        <taxon>Chroococcales</taxon>
        <taxon>Aphanothecaceae</taxon>
        <taxon>Gloeothece</taxon>
        <taxon>Gloeothece citriformis</taxon>
    </lineage>
</organism>
<evidence type="ECO:0000256" key="3">
    <source>
        <dbReference type="ARBA" id="ARBA00022692"/>
    </source>
</evidence>
<proteinExistence type="predicted"/>
<accession>B7K9R4</accession>